<feature type="region of interest" description="Disordered" evidence="1">
    <location>
        <begin position="28"/>
        <end position="66"/>
    </location>
</feature>
<dbReference type="PROSITE" id="PS51257">
    <property type="entry name" value="PROKAR_LIPOPROTEIN"/>
    <property type="match status" value="1"/>
</dbReference>
<gene>
    <name evidence="2" type="ORF">HL657_01110</name>
</gene>
<evidence type="ECO:0000256" key="1">
    <source>
        <dbReference type="SAM" id="MobiDB-lite"/>
    </source>
</evidence>
<accession>A0ABU3YZ27</accession>
<dbReference type="EMBL" id="JABFFQ010000001">
    <property type="protein sequence ID" value="MDV4341795.1"/>
    <property type="molecule type" value="Genomic_DNA"/>
</dbReference>
<evidence type="ECO:0000313" key="3">
    <source>
        <dbReference type="Proteomes" id="UP001273768"/>
    </source>
</evidence>
<comment type="caution">
    <text evidence="2">The sequence shown here is derived from an EMBL/GenBank/DDBJ whole genome shotgun (WGS) entry which is preliminary data.</text>
</comment>
<organism evidence="2 3">
    <name type="scientific">Methanoculleus nereidis</name>
    <dbReference type="NCBI Taxonomy" id="2735141"/>
    <lineage>
        <taxon>Archaea</taxon>
        <taxon>Methanobacteriati</taxon>
        <taxon>Methanobacteriota</taxon>
        <taxon>Stenosarchaea group</taxon>
        <taxon>Methanomicrobia</taxon>
        <taxon>Methanomicrobiales</taxon>
        <taxon>Methanomicrobiaceae</taxon>
        <taxon>Methanoculleus</taxon>
    </lineage>
</organism>
<protein>
    <recommendedName>
        <fullName evidence="4">Lipoprotein</fullName>
    </recommendedName>
</protein>
<reference evidence="2 3" key="1">
    <citation type="submission" date="2020-05" db="EMBL/GenBank/DDBJ databases">
        <title>Isolation and characterization of methanoarchaea from a cold seep at offshore SW Taiwan.</title>
        <authorList>
            <person name="Chen Y.-W."/>
            <person name="Chen S.-C."/>
            <person name="Lai M.-C."/>
        </authorList>
    </citation>
    <scope>NUCLEOTIDE SEQUENCE [LARGE SCALE GENOMIC DNA]</scope>
    <source>
        <strain evidence="2 3">YWC-01</strain>
    </source>
</reference>
<evidence type="ECO:0000313" key="2">
    <source>
        <dbReference type="EMBL" id="MDV4341795.1"/>
    </source>
</evidence>
<dbReference type="Proteomes" id="UP001273768">
    <property type="component" value="Unassembled WGS sequence"/>
</dbReference>
<evidence type="ECO:0008006" key="4">
    <source>
        <dbReference type="Google" id="ProtNLM"/>
    </source>
</evidence>
<name>A0ABU3YZ27_9EURY</name>
<dbReference type="RefSeq" id="WP_317295017.1">
    <property type="nucleotide sequence ID" value="NZ_JABFFQ010000001.1"/>
</dbReference>
<proteinExistence type="predicted"/>
<sequence>MYGRHILLLILLTAATVAGGCTAPEDTMDAQPATFNPTPAPAEAQTVGGTQPAPTPPVPARGAEQPQSVGFVDPATYHIPTPTPTIAMTKPPQDIRISEKLVDYAEVACEHPPRVLATEVYHIPFPYWAINVSVMPMNDCPSLVIEIRDPDDPNRVVKEIRYFRGDILHYGNTSTTNRSERKPIVKAETFIIREGYDDYYFIIRSESLKSLTITIRVPEKYLV</sequence>
<keyword evidence="3" id="KW-1185">Reference proteome</keyword>